<dbReference type="GeneID" id="27690098"/>
<dbReference type="AlphaFoldDB" id="A0A0L0HAT0"/>
<evidence type="ECO:0000313" key="3">
    <source>
        <dbReference type="Proteomes" id="UP000053201"/>
    </source>
</evidence>
<dbReference type="SUPFAM" id="SSF52402">
    <property type="entry name" value="Adenine nucleotide alpha hydrolases-like"/>
    <property type="match status" value="1"/>
</dbReference>
<dbReference type="EMBL" id="KQ257462">
    <property type="protein sequence ID" value="KNC97828.1"/>
    <property type="molecule type" value="Genomic_DNA"/>
</dbReference>
<dbReference type="VEuPathDB" id="FungiDB:SPPG_06824"/>
<protein>
    <recommendedName>
        <fullName evidence="1">UspA domain-containing protein</fullName>
    </recommendedName>
</protein>
<dbReference type="Gene3D" id="3.40.50.620">
    <property type="entry name" value="HUPs"/>
    <property type="match status" value="1"/>
</dbReference>
<proteinExistence type="predicted"/>
<reference evidence="2 3" key="1">
    <citation type="submission" date="2009-08" db="EMBL/GenBank/DDBJ databases">
        <title>The Genome Sequence of Spizellomyces punctatus strain DAOM BR117.</title>
        <authorList>
            <consortium name="The Broad Institute Genome Sequencing Platform"/>
            <person name="Russ C."/>
            <person name="Cuomo C."/>
            <person name="Shea T."/>
            <person name="Young S.K."/>
            <person name="Zeng Q."/>
            <person name="Koehrsen M."/>
            <person name="Haas B."/>
            <person name="Borodovsky M."/>
            <person name="Guigo R."/>
            <person name="Alvarado L."/>
            <person name="Berlin A."/>
            <person name="Bochicchio J."/>
            <person name="Borenstein D."/>
            <person name="Chapman S."/>
            <person name="Chen Z."/>
            <person name="Engels R."/>
            <person name="Freedman E."/>
            <person name="Gellesch M."/>
            <person name="Goldberg J."/>
            <person name="Griggs A."/>
            <person name="Gujja S."/>
            <person name="Heiman D."/>
            <person name="Hepburn T."/>
            <person name="Howarth C."/>
            <person name="Jen D."/>
            <person name="Larson L."/>
            <person name="Lewis B."/>
            <person name="Mehta T."/>
            <person name="Park D."/>
            <person name="Pearson M."/>
            <person name="Roberts A."/>
            <person name="Saif S."/>
            <person name="Shenoy N."/>
            <person name="Sisk P."/>
            <person name="Stolte C."/>
            <person name="Sykes S."/>
            <person name="Thomson T."/>
            <person name="Walk T."/>
            <person name="White J."/>
            <person name="Yandava C."/>
            <person name="Burger G."/>
            <person name="Gray M.W."/>
            <person name="Holland P.W.H."/>
            <person name="King N."/>
            <person name="Lang F.B.F."/>
            <person name="Roger A.J."/>
            <person name="Ruiz-Trillo I."/>
            <person name="Lander E."/>
            <person name="Nusbaum C."/>
        </authorList>
    </citation>
    <scope>NUCLEOTIDE SEQUENCE [LARGE SCALE GENOMIC DNA]</scope>
    <source>
        <strain evidence="2 3">DAOM BR117</strain>
    </source>
</reference>
<dbReference type="InParanoid" id="A0A0L0HAT0"/>
<dbReference type="OrthoDB" id="2099993at2759"/>
<name>A0A0L0HAT0_SPIPD</name>
<evidence type="ECO:0000259" key="1">
    <source>
        <dbReference type="Pfam" id="PF00582"/>
    </source>
</evidence>
<sequence length="184" mass="20514">MTADHPAKPFSRRFHLAMDETPASVNALKYCFSNLLQDGDFLDVITAVLDPVDQNAVNQQNVQCQDDGRSHLYRDHPIVKRMQTLINVIREGYPNKHITVSLHAVCGEPGHVIVEQAEKQFASTLVLGTTPRSHYLMPTGMSLATAMCYGTVSGYVVEHLPPEINVVLVRYVEPKRDDLESGDQ</sequence>
<dbReference type="InterPro" id="IPR014729">
    <property type="entry name" value="Rossmann-like_a/b/a_fold"/>
</dbReference>
<dbReference type="InterPro" id="IPR006016">
    <property type="entry name" value="UspA"/>
</dbReference>
<evidence type="ECO:0000313" key="2">
    <source>
        <dbReference type="EMBL" id="KNC97828.1"/>
    </source>
</evidence>
<keyword evidence="3" id="KW-1185">Reference proteome</keyword>
<gene>
    <name evidence="2" type="ORF">SPPG_06824</name>
</gene>
<organism evidence="2 3">
    <name type="scientific">Spizellomyces punctatus (strain DAOM BR117)</name>
    <dbReference type="NCBI Taxonomy" id="645134"/>
    <lineage>
        <taxon>Eukaryota</taxon>
        <taxon>Fungi</taxon>
        <taxon>Fungi incertae sedis</taxon>
        <taxon>Chytridiomycota</taxon>
        <taxon>Chytridiomycota incertae sedis</taxon>
        <taxon>Chytridiomycetes</taxon>
        <taxon>Spizellomycetales</taxon>
        <taxon>Spizellomycetaceae</taxon>
        <taxon>Spizellomyces</taxon>
    </lineage>
</organism>
<dbReference type="Proteomes" id="UP000053201">
    <property type="component" value="Unassembled WGS sequence"/>
</dbReference>
<dbReference type="RefSeq" id="XP_016605868.1">
    <property type="nucleotide sequence ID" value="XM_016755020.1"/>
</dbReference>
<accession>A0A0L0HAT0</accession>
<feature type="domain" description="UspA" evidence="1">
    <location>
        <begin position="13"/>
        <end position="161"/>
    </location>
</feature>
<dbReference type="Pfam" id="PF00582">
    <property type="entry name" value="Usp"/>
    <property type="match status" value="1"/>
</dbReference>